<dbReference type="AlphaFoldDB" id="A0AA39S359"/>
<evidence type="ECO:0000313" key="1">
    <source>
        <dbReference type="EMBL" id="KAK0582555.1"/>
    </source>
</evidence>
<reference evidence="1" key="2">
    <citation type="submission" date="2023-06" db="EMBL/GenBank/DDBJ databases">
        <authorList>
            <person name="Swenson N.G."/>
            <person name="Wegrzyn J.L."/>
            <person name="Mcevoy S.L."/>
        </authorList>
    </citation>
    <scope>NUCLEOTIDE SEQUENCE</scope>
    <source>
        <strain evidence="1">NS2018</strain>
        <tissue evidence="1">Leaf</tissue>
    </source>
</reference>
<dbReference type="Proteomes" id="UP001168877">
    <property type="component" value="Unassembled WGS sequence"/>
</dbReference>
<sequence length="244" mass="28271">MIQCSKSHPGGKLFALGRGGHLRFSSSRDEKAREHKLRMAGKDRLWCGEEEAARGRRQRRRKRGWEEVGLPHPSSDAAERRRMRYVKPLHLFKEVLKRKPYSERFPSMIALNFCEDRGVSMSTWGPTYSEPIDLGFRSDNKHILAVEVSELSKEVMGLVFGYPTSDTNVAKMKMFIDILEKWGNFGHFKYTFWNPKLTFKNNKYGFLFDPIPPRPEASACKMLEGYLNCGRMNVECPIILKECE</sequence>
<comment type="caution">
    <text evidence="1">The sequence shown here is derived from an EMBL/GenBank/DDBJ whole genome shotgun (WGS) entry which is preliminary data.</text>
</comment>
<protein>
    <submittedName>
        <fullName evidence="1">Uncharacterized protein</fullName>
    </submittedName>
</protein>
<keyword evidence="2" id="KW-1185">Reference proteome</keyword>
<reference evidence="1" key="1">
    <citation type="journal article" date="2022" name="Plant J.">
        <title>Strategies of tolerance reflected in two North American maple genomes.</title>
        <authorList>
            <person name="McEvoy S.L."/>
            <person name="Sezen U.U."/>
            <person name="Trouern-Trend A."/>
            <person name="McMahon S.M."/>
            <person name="Schaberg P.G."/>
            <person name="Yang J."/>
            <person name="Wegrzyn J.L."/>
            <person name="Swenson N.G."/>
        </authorList>
    </citation>
    <scope>NUCLEOTIDE SEQUENCE</scope>
    <source>
        <strain evidence="1">NS2018</strain>
    </source>
</reference>
<accession>A0AA39S359</accession>
<proteinExistence type="predicted"/>
<dbReference type="EMBL" id="JAUESC010000384">
    <property type="protein sequence ID" value="KAK0582555.1"/>
    <property type="molecule type" value="Genomic_DNA"/>
</dbReference>
<gene>
    <name evidence="1" type="ORF">LWI29_026965</name>
</gene>
<name>A0AA39S359_ACESA</name>
<organism evidence="1 2">
    <name type="scientific">Acer saccharum</name>
    <name type="common">Sugar maple</name>
    <dbReference type="NCBI Taxonomy" id="4024"/>
    <lineage>
        <taxon>Eukaryota</taxon>
        <taxon>Viridiplantae</taxon>
        <taxon>Streptophyta</taxon>
        <taxon>Embryophyta</taxon>
        <taxon>Tracheophyta</taxon>
        <taxon>Spermatophyta</taxon>
        <taxon>Magnoliopsida</taxon>
        <taxon>eudicotyledons</taxon>
        <taxon>Gunneridae</taxon>
        <taxon>Pentapetalae</taxon>
        <taxon>rosids</taxon>
        <taxon>malvids</taxon>
        <taxon>Sapindales</taxon>
        <taxon>Sapindaceae</taxon>
        <taxon>Hippocastanoideae</taxon>
        <taxon>Acereae</taxon>
        <taxon>Acer</taxon>
    </lineage>
</organism>
<evidence type="ECO:0000313" key="2">
    <source>
        <dbReference type="Proteomes" id="UP001168877"/>
    </source>
</evidence>